<evidence type="ECO:0000313" key="3">
    <source>
        <dbReference type="EMBL" id="KYC56139.1"/>
    </source>
</evidence>
<dbReference type="Pfam" id="PF04122">
    <property type="entry name" value="CW_binding_2"/>
    <property type="match status" value="1"/>
</dbReference>
<name>A0A150JGH5_9EURY</name>
<dbReference type="SUPFAM" id="SSF46785">
    <property type="entry name" value="Winged helix' DNA-binding domain"/>
    <property type="match status" value="1"/>
</dbReference>
<evidence type="ECO:0000313" key="4">
    <source>
        <dbReference type="Proteomes" id="UP000092420"/>
    </source>
</evidence>
<dbReference type="InterPro" id="IPR036388">
    <property type="entry name" value="WH-like_DNA-bd_sf"/>
</dbReference>
<dbReference type="Pfam" id="PF24034">
    <property type="entry name" value="DUF7343"/>
    <property type="match status" value="1"/>
</dbReference>
<dbReference type="InterPro" id="IPR051922">
    <property type="entry name" value="Bact_Sporulation_Assoc"/>
</dbReference>
<dbReference type="InterPro" id="IPR055767">
    <property type="entry name" value="DUF7343"/>
</dbReference>
<proteinExistence type="predicted"/>
<dbReference type="PANTHER" id="PTHR30032">
    <property type="entry name" value="N-ACETYLMURAMOYL-L-ALANINE AMIDASE-RELATED"/>
    <property type="match status" value="1"/>
</dbReference>
<evidence type="ECO:0000313" key="2">
    <source>
        <dbReference type="EMBL" id="KYC53580.1"/>
    </source>
</evidence>
<accession>A0A150JFV7</accession>
<comment type="caution">
    <text evidence="2">The sequence shown here is derived from an EMBL/GenBank/DDBJ whole genome shotgun (WGS) entry which is preliminary data.</text>
</comment>
<protein>
    <submittedName>
        <fullName evidence="2">Putative cell wall binding repeat 2</fullName>
    </submittedName>
</protein>
<dbReference type="InterPro" id="IPR007253">
    <property type="entry name" value="Cell_wall-bd_2"/>
</dbReference>
<dbReference type="PANTHER" id="PTHR30032:SF4">
    <property type="entry name" value="AMIDASE ENHANCER"/>
    <property type="match status" value="1"/>
</dbReference>
<gene>
    <name evidence="2" type="ORF">AN188_01417</name>
    <name evidence="3" type="ORF">APG09_01461</name>
</gene>
<sequence>MKKFSLLLIFFFLFISLLGPRIAEAATYDIIVVRGDILIDYTVAQAYSQKEKIPILLTDPKSLSGLSKKELMGFYDEGAKKVLIIGGTTNAISENIERDLVTIGYEVTRIWDWDRAGTASRVAIDLWKSSKESVIINGNIEESYLIASKFAMKRGIPILITNENELPASTQEALKLINTKKVYVVGPMISDNVIKILTSKGITVERLGKDVNISEVVDIREEGLNFKIEAKSLVVGLLIGALMLLTIFKLKKDDSVPVFVLTEDERKLVQALKNGEERQEKLPGATNFSRPKVTRLVMDLESKGIISREKKGKTYKIKLDKPIKDTR</sequence>
<dbReference type="Gene3D" id="1.10.10.10">
    <property type="entry name" value="Winged helix-like DNA-binding domain superfamily/Winged helix DNA-binding domain"/>
    <property type="match status" value="1"/>
</dbReference>
<accession>A0A150J8P7</accession>
<organism evidence="2 4">
    <name type="scientific">Candidatus Methanofastidiosum methylothiophilum</name>
    <dbReference type="NCBI Taxonomy" id="1705564"/>
    <lineage>
        <taxon>Archaea</taxon>
        <taxon>Methanobacteriati</taxon>
        <taxon>Methanobacteriota</taxon>
        <taxon>Stenosarchaea group</taxon>
        <taxon>Candidatus Methanofastidiosia</taxon>
        <taxon>Candidatus Methanofastidiosales</taxon>
        <taxon>Candidatus Methanofastidiosaceae</taxon>
        <taxon>Candidatus Methanofastidiosum</taxon>
    </lineage>
</organism>
<evidence type="ECO:0000259" key="1">
    <source>
        <dbReference type="Pfam" id="PF24034"/>
    </source>
</evidence>
<dbReference type="EMBL" id="LNJE01000024">
    <property type="protein sequence ID" value="KYC56139.1"/>
    <property type="molecule type" value="Genomic_DNA"/>
</dbReference>
<feature type="domain" description="DUF7343" evidence="1">
    <location>
        <begin position="262"/>
        <end position="319"/>
    </location>
</feature>
<dbReference type="Proteomes" id="UP000092420">
    <property type="component" value="Unassembled WGS sequence"/>
</dbReference>
<dbReference type="AlphaFoldDB" id="A0A150JGH5"/>
<reference evidence="2 4" key="1">
    <citation type="journal article" date="2016" name="ISME J.">
        <title>Chasing the elusive Euryarchaeota class WSA2: genomes reveal a uniquely fastidious methyl-reducing methanogen.</title>
        <authorList>
            <person name="Nobu M.K."/>
            <person name="Narihiro T."/>
            <person name="Kuroda K."/>
            <person name="Mei R."/>
            <person name="Liu W.T."/>
        </authorList>
    </citation>
    <scope>NUCLEOTIDE SEQUENCE [LARGE SCALE GENOMIC DNA]</scope>
    <source>
        <strain evidence="2">ADurb1013_Bin02101</strain>
        <strain evidence="3">ADurb1213_Bin02801</strain>
    </source>
</reference>
<dbReference type="EMBL" id="LNJB01000024">
    <property type="protein sequence ID" value="KYC53580.1"/>
    <property type="molecule type" value="Genomic_DNA"/>
</dbReference>
<dbReference type="InterPro" id="IPR036390">
    <property type="entry name" value="WH_DNA-bd_sf"/>
</dbReference>
<accession>A0A150JGH5</accession>